<dbReference type="RefSeq" id="WP_388353354.1">
    <property type="nucleotide sequence ID" value="NZ_JBIAFJ010000044.1"/>
</dbReference>
<dbReference type="Proteomes" id="UP001601197">
    <property type="component" value="Unassembled WGS sequence"/>
</dbReference>
<name>A0ABW6L3C6_9ACTN</name>
<gene>
    <name evidence="3" type="ORF">ACFYNZ_31885</name>
</gene>
<evidence type="ECO:0000256" key="2">
    <source>
        <dbReference type="SAM" id="SignalP"/>
    </source>
</evidence>
<proteinExistence type="predicted"/>
<feature type="region of interest" description="Disordered" evidence="1">
    <location>
        <begin position="217"/>
        <end position="246"/>
    </location>
</feature>
<evidence type="ECO:0008006" key="5">
    <source>
        <dbReference type="Google" id="ProtNLM"/>
    </source>
</evidence>
<feature type="chain" id="PRO_5047031235" description="Lipoprotein" evidence="2">
    <location>
        <begin position="27"/>
        <end position="505"/>
    </location>
</feature>
<protein>
    <recommendedName>
        <fullName evidence="5">Lipoprotein</fullName>
    </recommendedName>
</protein>
<accession>A0ABW6L3C6</accession>
<keyword evidence="4" id="KW-1185">Reference proteome</keyword>
<evidence type="ECO:0000313" key="4">
    <source>
        <dbReference type="Proteomes" id="UP001601197"/>
    </source>
</evidence>
<evidence type="ECO:0000256" key="1">
    <source>
        <dbReference type="SAM" id="MobiDB-lite"/>
    </source>
</evidence>
<reference evidence="3 4" key="1">
    <citation type="submission" date="2024-10" db="EMBL/GenBank/DDBJ databases">
        <title>The Natural Products Discovery Center: Release of the First 8490 Sequenced Strains for Exploring Actinobacteria Biosynthetic Diversity.</title>
        <authorList>
            <person name="Kalkreuter E."/>
            <person name="Kautsar S.A."/>
            <person name="Yang D."/>
            <person name="Bader C.D."/>
            <person name="Teijaro C.N."/>
            <person name="Fluegel L."/>
            <person name="Davis C.M."/>
            <person name="Simpson J.R."/>
            <person name="Lauterbach L."/>
            <person name="Steele A.D."/>
            <person name="Gui C."/>
            <person name="Meng S."/>
            <person name="Li G."/>
            <person name="Viehrig K."/>
            <person name="Ye F."/>
            <person name="Su P."/>
            <person name="Kiefer A.F."/>
            <person name="Nichols A."/>
            <person name="Cepeda A.J."/>
            <person name="Yan W."/>
            <person name="Fan B."/>
            <person name="Jiang Y."/>
            <person name="Adhikari A."/>
            <person name="Zheng C.-J."/>
            <person name="Schuster L."/>
            <person name="Cowan T.M."/>
            <person name="Smanski M.J."/>
            <person name="Chevrette M.G."/>
            <person name="De Carvalho L.P.S."/>
            <person name="Shen B."/>
        </authorList>
    </citation>
    <scope>NUCLEOTIDE SEQUENCE [LARGE SCALE GENOMIC DNA]</scope>
    <source>
        <strain evidence="3 4">NPDC007147</strain>
    </source>
</reference>
<feature type="signal peptide" evidence="2">
    <location>
        <begin position="1"/>
        <end position="26"/>
    </location>
</feature>
<dbReference type="EMBL" id="JBIAFJ010000044">
    <property type="protein sequence ID" value="MFE9174002.1"/>
    <property type="molecule type" value="Genomic_DNA"/>
</dbReference>
<organism evidence="3 4">
    <name type="scientific">Streptomyces kebangsaanensis</name>
    <dbReference type="NCBI Taxonomy" id="864058"/>
    <lineage>
        <taxon>Bacteria</taxon>
        <taxon>Bacillati</taxon>
        <taxon>Actinomycetota</taxon>
        <taxon>Actinomycetes</taxon>
        <taxon>Kitasatosporales</taxon>
        <taxon>Streptomycetaceae</taxon>
        <taxon>Streptomyces</taxon>
    </lineage>
</organism>
<evidence type="ECO:0000313" key="3">
    <source>
        <dbReference type="EMBL" id="MFE9174002.1"/>
    </source>
</evidence>
<sequence>MSAPHPGRRAAALAIALLLTTTAACGGAPGRAHEDSGPADTSEAALTYGAGAVRDPSATYQPDVVIVEGGPRAIRAASGDGLPRTIDGNARGARDVRPGKVLYATSGAVGRVQEVRRVHGGVVATLGPVEFTAVFRDAHLTLDQDIDDGAFHYLEVPDLPGAVTVPADAPTGVATEAGKDAARDVPTTARTIGQASVRAAHSGCVGTVVARGPVRLAATAGGTPPPARSSSVTADPGDRKAQPYRSPGTFGLKFDHKAAAGLKVFVDFSLKTEKLHVRSDVPVSGGRVADGATFAVEGIKSAAISIAAGAADGAIDNSKVRAEVPVQMTLPIAGTPFAFDISWKFSVATALGGNNTTVTADGEWGLDGAIGMVNGSIVAPKLSVIKSIMNSVTGISVGISGTATAIGFKVQVGVGVPAAFAGPYAKPVMDFGVTNGSALGAPLTRCVGAMLDGKVGGGVGVSVSAVAMAALKKLLPTTKFQLRQESLTPFVHRQQMLPDVPLCKS</sequence>
<keyword evidence="2" id="KW-0732">Signal</keyword>
<comment type="caution">
    <text evidence="3">The sequence shown here is derived from an EMBL/GenBank/DDBJ whole genome shotgun (WGS) entry which is preliminary data.</text>
</comment>